<dbReference type="PANTHER" id="PTHR30349:SF82">
    <property type="entry name" value="INTEGRASE_RECOMBINASE YOEC-RELATED"/>
    <property type="match status" value="1"/>
</dbReference>
<accession>A0A845F296</accession>
<dbReference type="GO" id="GO:0006310">
    <property type="term" value="P:DNA recombination"/>
    <property type="evidence" value="ECO:0007669"/>
    <property type="project" value="UniProtKB-KW"/>
</dbReference>
<dbReference type="InterPro" id="IPR011010">
    <property type="entry name" value="DNA_brk_join_enz"/>
</dbReference>
<dbReference type="PROSITE" id="PS51898">
    <property type="entry name" value="TYR_RECOMBINASE"/>
    <property type="match status" value="1"/>
</dbReference>
<dbReference type="GO" id="GO:0003677">
    <property type="term" value="F:DNA binding"/>
    <property type="evidence" value="ECO:0007669"/>
    <property type="project" value="InterPro"/>
</dbReference>
<dbReference type="InterPro" id="IPR050090">
    <property type="entry name" value="Tyrosine_recombinase_XerCD"/>
</dbReference>
<feature type="domain" description="Tyr recombinase" evidence="2">
    <location>
        <begin position="12"/>
        <end position="190"/>
    </location>
</feature>
<dbReference type="Proteomes" id="UP000447833">
    <property type="component" value="Unassembled WGS sequence"/>
</dbReference>
<dbReference type="InterPro" id="IPR002104">
    <property type="entry name" value="Integrase_catalytic"/>
</dbReference>
<dbReference type="Pfam" id="PF00589">
    <property type="entry name" value="Phage_integrase"/>
    <property type="match status" value="1"/>
</dbReference>
<reference evidence="3 4" key="1">
    <citation type="submission" date="2019-11" db="EMBL/GenBank/DDBJ databases">
        <title>Genome sequences of 17 halophilic strains isolated from different environments.</title>
        <authorList>
            <person name="Furrow R.E."/>
        </authorList>
    </citation>
    <scope>NUCLEOTIDE SEQUENCE [LARGE SCALE GENOMIC DNA]</scope>
    <source>
        <strain evidence="3 4">22506_14_FS</strain>
    </source>
</reference>
<keyword evidence="1" id="KW-0233">DNA recombination</keyword>
<gene>
    <name evidence="3" type="ORF">GLW07_15960</name>
</gene>
<comment type="caution">
    <text evidence="3">The sequence shown here is derived from an EMBL/GenBank/DDBJ whole genome shotgun (WGS) entry which is preliminary data.</text>
</comment>
<evidence type="ECO:0000259" key="2">
    <source>
        <dbReference type="PROSITE" id="PS51898"/>
    </source>
</evidence>
<evidence type="ECO:0000313" key="3">
    <source>
        <dbReference type="EMBL" id="MYL64854.1"/>
    </source>
</evidence>
<evidence type="ECO:0000313" key="4">
    <source>
        <dbReference type="Proteomes" id="UP000447833"/>
    </source>
</evidence>
<dbReference type="SUPFAM" id="SSF56349">
    <property type="entry name" value="DNA breaking-rejoining enzymes"/>
    <property type="match status" value="1"/>
</dbReference>
<sequence length="194" mass="22233">MSHIKEVIKVNSVGAIQSTKQIEILKKALIKRSKRDYLLFIFSINTGLRLTPLLHLTLNHVMKDGSYNEFLESSITETTDIYLNSEVKRALTLYVNEHPSNDNFYLFHTKKDPTHPITRQQVHRILSQAGKDAGLEHPISFHSLRKTFGYHAFQQGVAVSLIQKIYGHATRTETLKYIGINSEQIPKLKIDVHL</sequence>
<organism evidence="3 4">
    <name type="scientific">Guptibacillus hwajinpoensis</name>
    <dbReference type="NCBI Taxonomy" id="208199"/>
    <lineage>
        <taxon>Bacteria</taxon>
        <taxon>Bacillati</taxon>
        <taxon>Bacillota</taxon>
        <taxon>Bacilli</taxon>
        <taxon>Bacillales</taxon>
        <taxon>Guptibacillaceae</taxon>
        <taxon>Guptibacillus</taxon>
    </lineage>
</organism>
<name>A0A845F296_9BACL</name>
<protein>
    <submittedName>
        <fullName evidence="3">Tyrosine-type recombinase/integrase</fullName>
    </submittedName>
</protein>
<dbReference type="Gene3D" id="1.10.443.10">
    <property type="entry name" value="Intergrase catalytic core"/>
    <property type="match status" value="1"/>
</dbReference>
<dbReference type="GO" id="GO:0015074">
    <property type="term" value="P:DNA integration"/>
    <property type="evidence" value="ECO:0007669"/>
    <property type="project" value="InterPro"/>
</dbReference>
<dbReference type="AlphaFoldDB" id="A0A845F296"/>
<evidence type="ECO:0000256" key="1">
    <source>
        <dbReference type="ARBA" id="ARBA00023172"/>
    </source>
</evidence>
<dbReference type="EMBL" id="WMEY01000005">
    <property type="protein sequence ID" value="MYL64854.1"/>
    <property type="molecule type" value="Genomic_DNA"/>
</dbReference>
<proteinExistence type="predicted"/>
<dbReference type="InterPro" id="IPR013762">
    <property type="entry name" value="Integrase-like_cat_sf"/>
</dbReference>
<dbReference type="PANTHER" id="PTHR30349">
    <property type="entry name" value="PHAGE INTEGRASE-RELATED"/>
    <property type="match status" value="1"/>
</dbReference>